<reference evidence="2" key="2">
    <citation type="submission" date="2024-02" db="EMBL/GenBank/DDBJ databases">
        <title>Neisseria leonii sp. nov.</title>
        <authorList>
            <person name="Boutroux M."/>
            <person name="Favre-Rochex S."/>
            <person name="Gorgette O."/>
            <person name="Touak G."/>
            <person name="Muhle E."/>
            <person name="Chesneau O."/>
            <person name="Clermont D."/>
            <person name="Rahi P."/>
        </authorList>
    </citation>
    <scope>NUCLEOTIDE SEQUENCE</scope>
    <source>
        <strain evidence="2">51.81</strain>
    </source>
</reference>
<organism evidence="1">
    <name type="scientific">Neisseria leonii</name>
    <dbReference type="NCBI Taxonomy" id="2995413"/>
    <lineage>
        <taxon>Bacteria</taxon>
        <taxon>Pseudomonadati</taxon>
        <taxon>Pseudomonadota</taxon>
        <taxon>Betaproteobacteria</taxon>
        <taxon>Neisseriales</taxon>
        <taxon>Neisseriaceae</taxon>
        <taxon>Neisseria</taxon>
    </lineage>
</organism>
<reference evidence="1" key="1">
    <citation type="submission" date="2022-10" db="EMBL/GenBank/DDBJ databases">
        <authorList>
            <person name="Boutroux M."/>
        </authorList>
    </citation>
    <scope>NUCLEOTIDE SEQUENCE</scope>
    <source>
        <strain evidence="1">51.81</strain>
    </source>
</reference>
<dbReference type="Proteomes" id="UP001149607">
    <property type="component" value="Chromosome"/>
</dbReference>
<dbReference type="RefSeq" id="WP_274570660.1">
    <property type="nucleotide sequence ID" value="NZ_CP145606.1"/>
</dbReference>
<dbReference type="InterPro" id="IPR038765">
    <property type="entry name" value="Papain-like_cys_pep_sf"/>
</dbReference>
<accession>A0A9X4IAS4</accession>
<dbReference type="AlphaFoldDB" id="A0A9X4IAS4"/>
<name>A0A9X4IAS4_9NEIS</name>
<proteinExistence type="predicted"/>
<sequence length="151" mass="16624">MTTVYLALYKGRKSGGGIKVQLARLADWAVRQATGGIYSHCEIAVAQADGRFACYSASLRDGGVRAKTMPLSEDKWDLIELRQADLLPRINYWFLQTRGAPYDTIGALGVVLPLSGSLKKWFCSEWCAQVLGLPQPETYSPNTLAKHFQAA</sequence>
<protein>
    <recommendedName>
        <fullName evidence="4">Enoyl-CoA hydratase</fullName>
    </recommendedName>
</protein>
<keyword evidence="3" id="KW-1185">Reference proteome</keyword>
<evidence type="ECO:0000313" key="1">
    <source>
        <dbReference type="EMBL" id="MDD9327700.1"/>
    </source>
</evidence>
<dbReference type="Gene3D" id="3.90.1720.10">
    <property type="entry name" value="endopeptidase domain like (from Nostoc punctiforme)"/>
    <property type="match status" value="1"/>
</dbReference>
<evidence type="ECO:0008006" key="4">
    <source>
        <dbReference type="Google" id="ProtNLM"/>
    </source>
</evidence>
<evidence type="ECO:0000313" key="3">
    <source>
        <dbReference type="Proteomes" id="UP001149607"/>
    </source>
</evidence>
<evidence type="ECO:0000313" key="2">
    <source>
        <dbReference type="EMBL" id="WWY02852.1"/>
    </source>
</evidence>
<dbReference type="EMBL" id="CP146598">
    <property type="protein sequence ID" value="WWY02852.1"/>
    <property type="molecule type" value="Genomic_DNA"/>
</dbReference>
<dbReference type="EMBL" id="JAPQFL010000002">
    <property type="protein sequence ID" value="MDD9327700.1"/>
    <property type="molecule type" value="Genomic_DNA"/>
</dbReference>
<dbReference type="SUPFAM" id="SSF54001">
    <property type="entry name" value="Cysteine proteinases"/>
    <property type="match status" value="1"/>
</dbReference>
<gene>
    <name evidence="1" type="ORF">ORY91_001110</name>
    <name evidence="2" type="ORF">V9W64_09170</name>
</gene>